<reference evidence="2" key="1">
    <citation type="submission" date="2017-06" db="EMBL/GenBank/DDBJ databases">
        <title>Complete sequence of p727-IMP from clinical Pseudomonas aeruginosa.</title>
        <authorList>
            <person name="Yuan M."/>
            <person name="Feng J.2nd."/>
            <person name="Zhan Z.3rd."/>
            <person name="Jiang X.4th."/>
            <person name="Zhang D.5th."/>
            <person name="Chen X.6th."/>
            <person name="Zhao X."/>
            <person name="Che J."/>
            <person name="Lu J."/>
            <person name="Xu J."/>
            <person name="Li J."/>
            <person name="Zhou D."/>
        </authorList>
    </citation>
    <scope>NUCLEOTIDE SEQUENCE</scope>
    <source>
        <plasmid evidence="2">p727-IMP</plasmid>
    </source>
</reference>
<dbReference type="PROSITE" id="PS50883">
    <property type="entry name" value="EAL"/>
    <property type="match status" value="1"/>
</dbReference>
<dbReference type="Gene3D" id="3.20.20.450">
    <property type="entry name" value="EAL domain"/>
    <property type="match status" value="1"/>
</dbReference>
<dbReference type="EMBL" id="MF344568">
    <property type="protein sequence ID" value="AVE20339.1"/>
    <property type="molecule type" value="Genomic_DNA"/>
</dbReference>
<dbReference type="AlphaFoldDB" id="A0A2L1KDD7"/>
<evidence type="ECO:0000313" key="2">
    <source>
        <dbReference type="EMBL" id="AVE20339.1"/>
    </source>
</evidence>
<evidence type="ECO:0000259" key="1">
    <source>
        <dbReference type="PROSITE" id="PS50883"/>
    </source>
</evidence>
<organism evidence="2">
    <name type="scientific">Pseudomonas aeruginosa</name>
    <dbReference type="NCBI Taxonomy" id="287"/>
    <lineage>
        <taxon>Bacteria</taxon>
        <taxon>Pseudomonadati</taxon>
        <taxon>Pseudomonadota</taxon>
        <taxon>Gammaproteobacteria</taxon>
        <taxon>Pseudomonadales</taxon>
        <taxon>Pseudomonadaceae</taxon>
        <taxon>Pseudomonas</taxon>
    </lineage>
</organism>
<geneLocation type="plasmid" evidence="2">
    <name>p727-IMP</name>
</geneLocation>
<dbReference type="SUPFAM" id="SSF141868">
    <property type="entry name" value="EAL domain-like"/>
    <property type="match status" value="1"/>
</dbReference>
<dbReference type="InterPro" id="IPR001633">
    <property type="entry name" value="EAL_dom"/>
</dbReference>
<name>A0A2L1KDD7_PSEAI</name>
<sequence length="71" mass="8090">MHLWVNASQISVSDIRFIEHAISEFDRHEVTSRMTFEITESADGDACKIVKGLERLNLKAMPVMLDDLRDG</sequence>
<accession>A0A2L1KDD7</accession>
<protein>
    <recommendedName>
        <fullName evidence="1">EAL domain-containing protein</fullName>
    </recommendedName>
</protein>
<feature type="domain" description="EAL" evidence="1">
    <location>
        <begin position="1"/>
        <end position="71"/>
    </location>
</feature>
<keyword evidence="2" id="KW-0614">Plasmid</keyword>
<dbReference type="InterPro" id="IPR035919">
    <property type="entry name" value="EAL_sf"/>
</dbReference>
<proteinExistence type="predicted"/>